<feature type="signal peptide" evidence="1">
    <location>
        <begin position="1"/>
        <end position="16"/>
    </location>
</feature>
<evidence type="ECO:0000313" key="3">
    <source>
        <dbReference type="WBParaSite" id="L893_g15364.t1"/>
    </source>
</evidence>
<reference evidence="3" key="1">
    <citation type="submission" date="2016-11" db="UniProtKB">
        <authorList>
            <consortium name="WormBaseParasite"/>
        </authorList>
    </citation>
    <scope>IDENTIFICATION</scope>
</reference>
<accession>A0A1I7YDT0</accession>
<evidence type="ECO:0000256" key="1">
    <source>
        <dbReference type="SAM" id="SignalP"/>
    </source>
</evidence>
<name>A0A1I7YDT0_9BILA</name>
<keyword evidence="1" id="KW-0732">Signal</keyword>
<sequence>MMLALFIILLASLGDACECPSKADSDIHAPVPFQSADFWPPTTTGLSSDPLCSKDCTYRFNYTGRTDTNWSGKPYGIKTNIFLCTISNGARIEFFDGDSATPYFTMTDCSQGGHIPSTKIPQMTMRLVQGNSMPPAMFRALVQTRDARP</sequence>
<keyword evidence="2" id="KW-1185">Reference proteome</keyword>
<dbReference type="WBParaSite" id="L893_g15364.t1">
    <property type="protein sequence ID" value="L893_g15364.t1"/>
    <property type="gene ID" value="L893_g15364"/>
</dbReference>
<proteinExistence type="predicted"/>
<feature type="chain" id="PRO_5009312012" evidence="1">
    <location>
        <begin position="17"/>
        <end position="149"/>
    </location>
</feature>
<dbReference type="AlphaFoldDB" id="A0A1I7YDT0"/>
<protein>
    <submittedName>
        <fullName evidence="3">CUB domain-containing protein</fullName>
    </submittedName>
</protein>
<dbReference type="Proteomes" id="UP000095287">
    <property type="component" value="Unplaced"/>
</dbReference>
<evidence type="ECO:0000313" key="2">
    <source>
        <dbReference type="Proteomes" id="UP000095287"/>
    </source>
</evidence>
<organism evidence="2 3">
    <name type="scientific">Steinernema glaseri</name>
    <dbReference type="NCBI Taxonomy" id="37863"/>
    <lineage>
        <taxon>Eukaryota</taxon>
        <taxon>Metazoa</taxon>
        <taxon>Ecdysozoa</taxon>
        <taxon>Nematoda</taxon>
        <taxon>Chromadorea</taxon>
        <taxon>Rhabditida</taxon>
        <taxon>Tylenchina</taxon>
        <taxon>Panagrolaimomorpha</taxon>
        <taxon>Strongyloidoidea</taxon>
        <taxon>Steinernematidae</taxon>
        <taxon>Steinernema</taxon>
    </lineage>
</organism>